<comment type="caution">
    <text evidence="1">The sequence shown here is derived from an EMBL/GenBank/DDBJ whole genome shotgun (WGS) entry which is preliminary data.</text>
</comment>
<sequence>MFEKENKFFEDNKQELLKHHRGKYALIKSSELHGIYDTQKGAFEAGVERFGLETFMIKHIVDTEETIKIPSYYLGLIHAHS</sequence>
<protein>
    <recommendedName>
        <fullName evidence="2">DUF5678 domain-containing protein</fullName>
    </recommendedName>
</protein>
<accession>A0A1V5T4B8</accession>
<dbReference type="AlphaFoldDB" id="A0A1V5T4B8"/>
<dbReference type="EMBL" id="MWBQ01000018">
    <property type="protein sequence ID" value="OQA61464.1"/>
    <property type="molecule type" value="Genomic_DNA"/>
</dbReference>
<name>A0A1V5T4B8_9BACT</name>
<dbReference type="Proteomes" id="UP000485569">
    <property type="component" value="Unassembled WGS sequence"/>
</dbReference>
<organism evidence="1">
    <name type="scientific">Candidatus Atribacter allofermentans</name>
    <dbReference type="NCBI Taxonomy" id="1852833"/>
    <lineage>
        <taxon>Bacteria</taxon>
        <taxon>Pseudomonadati</taxon>
        <taxon>Atribacterota</taxon>
        <taxon>Atribacteria</taxon>
        <taxon>Atribacterales</taxon>
        <taxon>Atribacteraceae</taxon>
        <taxon>Atribacter</taxon>
    </lineage>
</organism>
<reference evidence="1" key="1">
    <citation type="submission" date="2017-02" db="EMBL/GenBank/DDBJ databases">
        <title>Delving into the versatile metabolic prowess of the omnipresent phylum Bacteroidetes.</title>
        <authorList>
            <person name="Nobu M.K."/>
            <person name="Mei R."/>
            <person name="Narihiro T."/>
            <person name="Kuroda K."/>
            <person name="Liu W.-T."/>
        </authorList>
    </citation>
    <scope>NUCLEOTIDE SEQUENCE</scope>
    <source>
        <strain evidence="1">ADurb.Bin276</strain>
    </source>
</reference>
<proteinExistence type="predicted"/>
<gene>
    <name evidence="1" type="ORF">BWY41_00144</name>
</gene>
<evidence type="ECO:0000313" key="1">
    <source>
        <dbReference type="EMBL" id="OQA61464.1"/>
    </source>
</evidence>
<evidence type="ECO:0008006" key="2">
    <source>
        <dbReference type="Google" id="ProtNLM"/>
    </source>
</evidence>